<dbReference type="InterPro" id="IPR000524">
    <property type="entry name" value="Tscrpt_reg_HTH_GntR"/>
</dbReference>
<evidence type="ECO:0000256" key="3">
    <source>
        <dbReference type="ARBA" id="ARBA00023163"/>
    </source>
</evidence>
<dbReference type="AlphaFoldDB" id="A0A3N4UEX1"/>
<name>A0A3N4UEX1_9RHOB</name>
<gene>
    <name evidence="5" type="ORF">EDD53_1409</name>
</gene>
<dbReference type="InterPro" id="IPR036390">
    <property type="entry name" value="WH_DNA-bd_sf"/>
</dbReference>
<dbReference type="Pfam" id="PF00392">
    <property type="entry name" value="GntR"/>
    <property type="match status" value="1"/>
</dbReference>
<feature type="domain" description="HTH gntR-type" evidence="4">
    <location>
        <begin position="3"/>
        <end position="70"/>
    </location>
</feature>
<dbReference type="InterPro" id="IPR008920">
    <property type="entry name" value="TF_FadR/GntR_C"/>
</dbReference>
<reference evidence="5 6" key="1">
    <citation type="submission" date="2018-11" db="EMBL/GenBank/DDBJ databases">
        <title>Genomic Encyclopedia of Type Strains, Phase IV (KMG-IV): sequencing the most valuable type-strain genomes for metagenomic binning, comparative biology and taxonomic classification.</title>
        <authorList>
            <person name="Goeker M."/>
        </authorList>
    </citation>
    <scope>NUCLEOTIDE SEQUENCE [LARGE SCALE GENOMIC DNA]</scope>
    <source>
        <strain evidence="5 6">DSM 104731</strain>
    </source>
</reference>
<dbReference type="Gene3D" id="1.10.10.10">
    <property type="entry name" value="Winged helix-like DNA-binding domain superfamily/Winged helix DNA-binding domain"/>
    <property type="match status" value="1"/>
</dbReference>
<dbReference type="GO" id="GO:0003700">
    <property type="term" value="F:DNA-binding transcription factor activity"/>
    <property type="evidence" value="ECO:0007669"/>
    <property type="project" value="InterPro"/>
</dbReference>
<sequence>MDIRRADKIADALEDVLLSGEYQDGDRLDEVKLAEKFGVSRTPIREALQRLVNAGLAEQLPRRGVFVRQPGPVELMEMFEAMAELEAVCGRLAASRISDAALDALEDANRLCQMAVDNNDADAYYRENERFHHIIYSQAGNSFLEGEVIRLHRRLRPFRRLQLRLRGRMRQSMLEHIQVVEALRSGAAETAGTVLRAHVAIQGEKFYHLMSNLKTPAQ</sequence>
<proteinExistence type="predicted"/>
<dbReference type="RefSeq" id="WP_123792478.1">
    <property type="nucleotide sequence ID" value="NZ_RKQK01000002.1"/>
</dbReference>
<dbReference type="PROSITE" id="PS50949">
    <property type="entry name" value="HTH_GNTR"/>
    <property type="match status" value="1"/>
</dbReference>
<dbReference type="SMART" id="SM00345">
    <property type="entry name" value="HTH_GNTR"/>
    <property type="match status" value="1"/>
</dbReference>
<dbReference type="SUPFAM" id="SSF48008">
    <property type="entry name" value="GntR ligand-binding domain-like"/>
    <property type="match status" value="1"/>
</dbReference>
<protein>
    <submittedName>
        <fullName evidence="5">GntR family transcriptional regulator</fullName>
    </submittedName>
</protein>
<keyword evidence="6" id="KW-1185">Reference proteome</keyword>
<dbReference type="Pfam" id="PF07729">
    <property type="entry name" value="FCD"/>
    <property type="match status" value="1"/>
</dbReference>
<evidence type="ECO:0000313" key="5">
    <source>
        <dbReference type="EMBL" id="RPE67005.1"/>
    </source>
</evidence>
<dbReference type="Gene3D" id="1.20.120.530">
    <property type="entry name" value="GntR ligand-binding domain-like"/>
    <property type="match status" value="1"/>
</dbReference>
<dbReference type="PANTHER" id="PTHR43537">
    <property type="entry name" value="TRANSCRIPTIONAL REGULATOR, GNTR FAMILY"/>
    <property type="match status" value="1"/>
</dbReference>
<evidence type="ECO:0000256" key="1">
    <source>
        <dbReference type="ARBA" id="ARBA00023015"/>
    </source>
</evidence>
<keyword evidence="3" id="KW-0804">Transcription</keyword>
<dbReference type="SUPFAM" id="SSF46785">
    <property type="entry name" value="Winged helix' DNA-binding domain"/>
    <property type="match status" value="1"/>
</dbReference>
<comment type="caution">
    <text evidence="5">The sequence shown here is derived from an EMBL/GenBank/DDBJ whole genome shotgun (WGS) entry which is preliminary data.</text>
</comment>
<accession>A0A3N4UEX1</accession>
<dbReference type="InterPro" id="IPR036388">
    <property type="entry name" value="WH-like_DNA-bd_sf"/>
</dbReference>
<dbReference type="CDD" id="cd07377">
    <property type="entry name" value="WHTH_GntR"/>
    <property type="match status" value="1"/>
</dbReference>
<evidence type="ECO:0000259" key="4">
    <source>
        <dbReference type="PROSITE" id="PS50949"/>
    </source>
</evidence>
<dbReference type="InterPro" id="IPR011711">
    <property type="entry name" value="GntR_C"/>
</dbReference>
<dbReference type="Proteomes" id="UP000269689">
    <property type="component" value="Unassembled WGS sequence"/>
</dbReference>
<evidence type="ECO:0000313" key="6">
    <source>
        <dbReference type="Proteomes" id="UP000269689"/>
    </source>
</evidence>
<dbReference type="EMBL" id="RKQK01000002">
    <property type="protein sequence ID" value="RPE67005.1"/>
    <property type="molecule type" value="Genomic_DNA"/>
</dbReference>
<dbReference type="PRINTS" id="PR00035">
    <property type="entry name" value="HTHGNTR"/>
</dbReference>
<dbReference type="SMART" id="SM00895">
    <property type="entry name" value="FCD"/>
    <property type="match status" value="1"/>
</dbReference>
<evidence type="ECO:0000256" key="2">
    <source>
        <dbReference type="ARBA" id="ARBA00023125"/>
    </source>
</evidence>
<keyword evidence="2" id="KW-0238">DNA-binding</keyword>
<dbReference type="GO" id="GO:0003677">
    <property type="term" value="F:DNA binding"/>
    <property type="evidence" value="ECO:0007669"/>
    <property type="project" value="UniProtKB-KW"/>
</dbReference>
<dbReference type="OrthoDB" id="7620579at2"/>
<organism evidence="5 6">
    <name type="scientific">Pacificibacter maritimus</name>
    <dbReference type="NCBI Taxonomy" id="762213"/>
    <lineage>
        <taxon>Bacteria</taxon>
        <taxon>Pseudomonadati</taxon>
        <taxon>Pseudomonadota</taxon>
        <taxon>Alphaproteobacteria</taxon>
        <taxon>Rhodobacterales</taxon>
        <taxon>Roseobacteraceae</taxon>
        <taxon>Pacificibacter</taxon>
    </lineage>
</organism>
<keyword evidence="1" id="KW-0805">Transcription regulation</keyword>
<dbReference type="PANTHER" id="PTHR43537:SF49">
    <property type="entry name" value="TRANSCRIPTIONAL REGULATORY PROTEIN"/>
    <property type="match status" value="1"/>
</dbReference>